<dbReference type="PANTHER" id="PTHR44196">
    <property type="entry name" value="DEHYDROGENASE/REDUCTASE SDR FAMILY MEMBER 7B"/>
    <property type="match status" value="1"/>
</dbReference>
<dbReference type="GO" id="GO:0016020">
    <property type="term" value="C:membrane"/>
    <property type="evidence" value="ECO:0007669"/>
    <property type="project" value="TreeGrafter"/>
</dbReference>
<feature type="region of interest" description="Disordered" evidence="4">
    <location>
        <begin position="1"/>
        <end position="24"/>
    </location>
</feature>
<dbReference type="InterPro" id="IPR002347">
    <property type="entry name" value="SDR_fam"/>
</dbReference>
<dbReference type="RefSeq" id="WP_237768528.1">
    <property type="nucleotide sequence ID" value="NZ_FOOI01000001.1"/>
</dbReference>
<dbReference type="PANTHER" id="PTHR44196:SF1">
    <property type="entry name" value="DEHYDROGENASE_REDUCTASE SDR FAMILY MEMBER 7B"/>
    <property type="match status" value="1"/>
</dbReference>
<comment type="similarity">
    <text evidence="1 3">Belongs to the short-chain dehydrogenases/reductases (SDR) family.</text>
</comment>
<organism evidence="6 7">
    <name type="scientific">Actinopolymorpha cephalotaxi</name>
    <dbReference type="NCBI Taxonomy" id="504797"/>
    <lineage>
        <taxon>Bacteria</taxon>
        <taxon>Bacillati</taxon>
        <taxon>Actinomycetota</taxon>
        <taxon>Actinomycetes</taxon>
        <taxon>Propionibacteriales</taxon>
        <taxon>Actinopolymorphaceae</taxon>
        <taxon>Actinopolymorpha</taxon>
    </lineage>
</organism>
<name>A0A1I2KHU1_9ACTN</name>
<protein>
    <submittedName>
        <fullName evidence="6">NADP-dependent 3-hydroxy acid dehydrogenase YdfG</fullName>
    </submittedName>
</protein>
<reference evidence="6 7" key="1">
    <citation type="submission" date="2016-10" db="EMBL/GenBank/DDBJ databases">
        <authorList>
            <person name="de Groot N.N."/>
        </authorList>
    </citation>
    <scope>NUCLEOTIDE SEQUENCE [LARGE SCALE GENOMIC DNA]</scope>
    <source>
        <strain evidence="6 7">CPCC 202808</strain>
    </source>
</reference>
<reference evidence="5 8" key="2">
    <citation type="submission" date="2020-07" db="EMBL/GenBank/DDBJ databases">
        <title>Sequencing the genomes of 1000 actinobacteria strains.</title>
        <authorList>
            <person name="Klenk H.-P."/>
        </authorList>
    </citation>
    <scope>NUCLEOTIDE SEQUENCE [LARGE SCALE GENOMIC DNA]</scope>
    <source>
        <strain evidence="5 8">DSM 45117</strain>
    </source>
</reference>
<dbReference type="AlphaFoldDB" id="A0A1I2KHU1"/>
<keyword evidence="2" id="KW-0560">Oxidoreductase</keyword>
<dbReference type="Gene3D" id="3.40.50.720">
    <property type="entry name" value="NAD(P)-binding Rossmann-like Domain"/>
    <property type="match status" value="1"/>
</dbReference>
<evidence type="ECO:0000313" key="7">
    <source>
        <dbReference type="Proteomes" id="UP000199052"/>
    </source>
</evidence>
<dbReference type="SUPFAM" id="SSF51735">
    <property type="entry name" value="NAD(P)-binding Rossmann-fold domains"/>
    <property type="match status" value="1"/>
</dbReference>
<sequence>MTSDRVSGGDATGDGVGGEQVSGEDLSGRRVLVAGASSGMGRATALAAARAGARLVLFARRADALTKLAEEIGVAGGAALVVAGDATDADAAGRAVDVAVREYGGLDVLVNSVGTNVRERSLARLDPAGWRELLSTNLDAAYVLTQAVLPTFRAQGDGLLVHISSSAAKRPDASGVGYQASKAGVAALAHATMEEERANGIRVSVLFPGFTDTPMVERRPVAPTPEQLAAALAPDDVARMCLAVMALPGRAYVPELLLYPSRP</sequence>
<evidence type="ECO:0000313" key="5">
    <source>
        <dbReference type="EMBL" id="NYH81207.1"/>
    </source>
</evidence>
<feature type="compositionally biased region" description="Gly residues" evidence="4">
    <location>
        <begin position="10"/>
        <end position="20"/>
    </location>
</feature>
<accession>A0A1I2KHU1</accession>
<evidence type="ECO:0000256" key="1">
    <source>
        <dbReference type="ARBA" id="ARBA00006484"/>
    </source>
</evidence>
<evidence type="ECO:0000313" key="8">
    <source>
        <dbReference type="Proteomes" id="UP000533017"/>
    </source>
</evidence>
<dbReference type="STRING" id="504797.SAMN05421678_101291"/>
<dbReference type="GO" id="GO:0016491">
    <property type="term" value="F:oxidoreductase activity"/>
    <property type="evidence" value="ECO:0007669"/>
    <property type="project" value="UniProtKB-KW"/>
</dbReference>
<dbReference type="PRINTS" id="PR00081">
    <property type="entry name" value="GDHRDH"/>
</dbReference>
<evidence type="ECO:0000256" key="3">
    <source>
        <dbReference type="RuleBase" id="RU000363"/>
    </source>
</evidence>
<dbReference type="EMBL" id="FOOI01000001">
    <property type="protein sequence ID" value="SFF66053.1"/>
    <property type="molecule type" value="Genomic_DNA"/>
</dbReference>
<keyword evidence="8" id="KW-1185">Reference proteome</keyword>
<dbReference type="Proteomes" id="UP000533017">
    <property type="component" value="Unassembled WGS sequence"/>
</dbReference>
<dbReference type="PRINTS" id="PR00080">
    <property type="entry name" value="SDRFAMILY"/>
</dbReference>
<gene>
    <name evidence="5" type="ORF">FHR37_000058</name>
    <name evidence="6" type="ORF">SAMN05421678_101291</name>
</gene>
<proteinExistence type="inferred from homology"/>
<evidence type="ECO:0000313" key="6">
    <source>
        <dbReference type="EMBL" id="SFF66053.1"/>
    </source>
</evidence>
<evidence type="ECO:0000256" key="4">
    <source>
        <dbReference type="SAM" id="MobiDB-lite"/>
    </source>
</evidence>
<dbReference type="Pfam" id="PF00106">
    <property type="entry name" value="adh_short"/>
    <property type="match status" value="1"/>
</dbReference>
<dbReference type="Proteomes" id="UP000199052">
    <property type="component" value="Unassembled WGS sequence"/>
</dbReference>
<dbReference type="InterPro" id="IPR036291">
    <property type="entry name" value="NAD(P)-bd_dom_sf"/>
</dbReference>
<dbReference type="EMBL" id="JACBZA010000001">
    <property type="protein sequence ID" value="NYH81207.1"/>
    <property type="molecule type" value="Genomic_DNA"/>
</dbReference>
<evidence type="ECO:0000256" key="2">
    <source>
        <dbReference type="ARBA" id="ARBA00023002"/>
    </source>
</evidence>